<reference evidence="3" key="1">
    <citation type="submission" date="2020-07" db="EMBL/GenBank/DDBJ databases">
        <title>Complete genome sequencing of Coprobacter sp. strain 2CBH44.</title>
        <authorList>
            <person name="Sakamoto M."/>
            <person name="Murakami T."/>
            <person name="Mori H."/>
        </authorList>
    </citation>
    <scope>NUCLEOTIDE SEQUENCE [LARGE SCALE GENOMIC DNA]</scope>
    <source>
        <strain evidence="3">2CBH44</strain>
    </source>
</reference>
<dbReference type="KEGG" id="copr:Cop2CBH44_06550"/>
<keyword evidence="3" id="KW-1185">Reference proteome</keyword>
<dbReference type="Pfam" id="PF13847">
    <property type="entry name" value="Methyltransf_31"/>
    <property type="match status" value="1"/>
</dbReference>
<dbReference type="CDD" id="cd02440">
    <property type="entry name" value="AdoMet_MTases"/>
    <property type="match status" value="1"/>
</dbReference>
<name>A0A7G1HU61_9BACT</name>
<dbReference type="SUPFAM" id="SSF53335">
    <property type="entry name" value="S-adenosyl-L-methionine-dependent methyltransferases"/>
    <property type="match status" value="1"/>
</dbReference>
<dbReference type="Proteomes" id="UP000594042">
    <property type="component" value="Chromosome"/>
</dbReference>
<accession>A0A7G1HU61</accession>
<feature type="domain" description="Methyltransferase" evidence="1">
    <location>
        <begin position="38"/>
        <end position="173"/>
    </location>
</feature>
<protein>
    <submittedName>
        <fullName evidence="2">AraC family transcriptional regulator</fullName>
    </submittedName>
</protein>
<gene>
    <name evidence="2" type="ORF">Cop2CBH44_06550</name>
</gene>
<dbReference type="AlphaFoldDB" id="A0A7G1HU61"/>
<evidence type="ECO:0000259" key="1">
    <source>
        <dbReference type="Pfam" id="PF13847"/>
    </source>
</evidence>
<dbReference type="PANTHER" id="PTHR43861:SF1">
    <property type="entry name" value="TRANS-ACONITATE 2-METHYLTRANSFERASE"/>
    <property type="match status" value="1"/>
</dbReference>
<proteinExistence type="predicted"/>
<dbReference type="PANTHER" id="PTHR43861">
    <property type="entry name" value="TRANS-ACONITATE 2-METHYLTRANSFERASE-RELATED"/>
    <property type="match status" value="1"/>
</dbReference>
<dbReference type="Gene3D" id="3.40.50.150">
    <property type="entry name" value="Vaccinia Virus protein VP39"/>
    <property type="match status" value="1"/>
</dbReference>
<dbReference type="RefSeq" id="WP_021930338.1">
    <property type="nucleotide sequence ID" value="NZ_AP023322.1"/>
</dbReference>
<dbReference type="InterPro" id="IPR025714">
    <property type="entry name" value="Methyltranfer_dom"/>
</dbReference>
<dbReference type="InterPro" id="IPR029063">
    <property type="entry name" value="SAM-dependent_MTases_sf"/>
</dbReference>
<evidence type="ECO:0000313" key="2">
    <source>
        <dbReference type="EMBL" id="BCI62302.1"/>
    </source>
</evidence>
<evidence type="ECO:0000313" key="3">
    <source>
        <dbReference type="Proteomes" id="UP000594042"/>
    </source>
</evidence>
<dbReference type="EMBL" id="AP023322">
    <property type="protein sequence ID" value="BCI62302.1"/>
    <property type="molecule type" value="Genomic_DNA"/>
</dbReference>
<sequence length="197" mass="22907">MNIKADFFNSVAFTWDKMCRYDDKKIRFLLQLLDICPNDSILDVGTGTGVLIPYFREVNPLGKIIAIDNSPKMIEVAQKKFSREKYTQFLISDVELDCIHETFNHIVLYSVFPHIENKIDTILKLINKNLKKEGKLLIAHSDSRNRLNDMHKRKNKSVCNDILIDVQKQANLFSQAGLHVKDAFENEELYYLLLTQQ</sequence>
<organism evidence="2 3">
    <name type="scientific">Coprobacter secundus subsp. similis</name>
    <dbReference type="NCBI Taxonomy" id="2751153"/>
    <lineage>
        <taxon>Bacteria</taxon>
        <taxon>Pseudomonadati</taxon>
        <taxon>Bacteroidota</taxon>
        <taxon>Bacteroidia</taxon>
        <taxon>Bacteroidales</taxon>
        <taxon>Barnesiellaceae</taxon>
        <taxon>Coprobacter</taxon>
    </lineage>
</organism>